<dbReference type="InterPro" id="IPR003615">
    <property type="entry name" value="HNH_nuc"/>
</dbReference>
<gene>
    <name evidence="6" type="ORF">HUG15_05330</name>
    <name evidence="7" type="ORF">HUG15_05665</name>
</gene>
<evidence type="ECO:0000256" key="4">
    <source>
        <dbReference type="ARBA" id="ARBA00040194"/>
    </source>
</evidence>
<protein>
    <recommendedName>
        <fullName evidence="4">Putative HNH nuclease YajD</fullName>
    </recommendedName>
</protein>
<evidence type="ECO:0000256" key="2">
    <source>
        <dbReference type="ARBA" id="ARBA00022801"/>
    </source>
</evidence>
<proteinExistence type="inferred from homology"/>
<dbReference type="InterPro" id="IPR002711">
    <property type="entry name" value="HNH"/>
</dbReference>
<accession>A0A7T6Z1T7</accession>
<dbReference type="Gene3D" id="1.10.30.50">
    <property type="match status" value="1"/>
</dbReference>
<dbReference type="SMART" id="SM00507">
    <property type="entry name" value="HNHc"/>
    <property type="match status" value="1"/>
</dbReference>
<dbReference type="KEGG" id="scia:HUG15_05330"/>
<dbReference type="KEGG" id="scia:HUG15_05665"/>
<keyword evidence="2" id="KW-0378">Hydrolase</keyword>
<dbReference type="Proteomes" id="UP000595823">
    <property type="component" value="Chromosome"/>
</dbReference>
<dbReference type="GO" id="GO:0005829">
    <property type="term" value="C:cytosol"/>
    <property type="evidence" value="ECO:0007669"/>
    <property type="project" value="TreeGrafter"/>
</dbReference>
<evidence type="ECO:0000313" key="8">
    <source>
        <dbReference type="Proteomes" id="UP000595823"/>
    </source>
</evidence>
<dbReference type="AlphaFoldDB" id="A0A7T6Z1T7"/>
<evidence type="ECO:0000256" key="1">
    <source>
        <dbReference type="ARBA" id="ARBA00022722"/>
    </source>
</evidence>
<keyword evidence="7" id="KW-0255">Endonuclease</keyword>
<evidence type="ECO:0000313" key="6">
    <source>
        <dbReference type="EMBL" id="QQK75080.1"/>
    </source>
</evidence>
<name>A0A7T6Z1T7_9BACI</name>
<keyword evidence="1" id="KW-0540">Nuclease</keyword>
<dbReference type="GO" id="GO:0016787">
    <property type="term" value="F:hydrolase activity"/>
    <property type="evidence" value="ECO:0007669"/>
    <property type="project" value="UniProtKB-KW"/>
</dbReference>
<comment type="similarity">
    <text evidence="3">Belongs to the HNH nuclease family.</text>
</comment>
<feature type="domain" description="HNH nuclease" evidence="5">
    <location>
        <begin position="49"/>
        <end position="105"/>
    </location>
</feature>
<dbReference type="PANTHER" id="PTHR41286">
    <property type="entry name" value="HNH NUCLEASE YAJD-RELATED"/>
    <property type="match status" value="1"/>
</dbReference>
<evidence type="ECO:0000256" key="3">
    <source>
        <dbReference type="ARBA" id="ARBA00038412"/>
    </source>
</evidence>
<evidence type="ECO:0000313" key="7">
    <source>
        <dbReference type="EMBL" id="QQK75141.1"/>
    </source>
</evidence>
<dbReference type="GO" id="GO:0003676">
    <property type="term" value="F:nucleic acid binding"/>
    <property type="evidence" value="ECO:0007669"/>
    <property type="project" value="InterPro"/>
</dbReference>
<keyword evidence="8" id="KW-1185">Reference proteome</keyword>
<evidence type="ECO:0000259" key="5">
    <source>
        <dbReference type="SMART" id="SM00507"/>
    </source>
</evidence>
<reference evidence="7 8" key="1">
    <citation type="submission" date="2020-06" db="EMBL/GenBank/DDBJ databases">
        <title>Genomic analysis of Salicibibacter sp. NKC5-3.</title>
        <authorList>
            <person name="Oh Y.J."/>
        </authorList>
    </citation>
    <scope>NUCLEOTIDE SEQUENCE [LARGE SCALE GENOMIC DNA]</scope>
    <source>
        <strain evidence="7 8">NKC5-3</strain>
    </source>
</reference>
<dbReference type="GO" id="GO:0008270">
    <property type="term" value="F:zinc ion binding"/>
    <property type="evidence" value="ECO:0007669"/>
    <property type="project" value="InterPro"/>
</dbReference>
<dbReference type="EMBL" id="CP054705">
    <property type="protein sequence ID" value="QQK75080.1"/>
    <property type="molecule type" value="Genomic_DNA"/>
</dbReference>
<dbReference type="Pfam" id="PF01844">
    <property type="entry name" value="HNH"/>
    <property type="match status" value="1"/>
</dbReference>
<sequence length="116" mass="13411">MPVRPGRACQYGGCANITVGSFYCDEHKNISERSRLSSTERGYNRTWQKARLMFLRRNPLCVHCEEDGLLTPATEVDHIVPHKGDKELFWDSENNWQSLCKSCHSIKTNKEMDRHG</sequence>
<dbReference type="EMBL" id="CP054705">
    <property type="protein sequence ID" value="QQK75141.1"/>
    <property type="molecule type" value="Genomic_DNA"/>
</dbReference>
<dbReference type="CDD" id="cd00085">
    <property type="entry name" value="HNHc"/>
    <property type="match status" value="1"/>
</dbReference>
<dbReference type="GO" id="GO:0004519">
    <property type="term" value="F:endonuclease activity"/>
    <property type="evidence" value="ECO:0007669"/>
    <property type="project" value="UniProtKB-KW"/>
</dbReference>
<organism evidence="7 8">
    <name type="scientific">Salicibibacter cibarius</name>
    <dbReference type="NCBI Taxonomy" id="2743000"/>
    <lineage>
        <taxon>Bacteria</taxon>
        <taxon>Bacillati</taxon>
        <taxon>Bacillota</taxon>
        <taxon>Bacilli</taxon>
        <taxon>Bacillales</taxon>
        <taxon>Bacillaceae</taxon>
        <taxon>Salicibibacter</taxon>
    </lineage>
</organism>
<dbReference type="PANTHER" id="PTHR41286:SF1">
    <property type="entry name" value="HNH NUCLEASE YAJD-RELATED"/>
    <property type="match status" value="1"/>
</dbReference>